<keyword evidence="4" id="KW-0732">Signal</keyword>
<dbReference type="Gene3D" id="3.30.10.10">
    <property type="entry name" value="Trypsin Inhibitor V, subunit A"/>
    <property type="match status" value="1"/>
</dbReference>
<dbReference type="PRINTS" id="PR00292">
    <property type="entry name" value="POTATOINHBTR"/>
</dbReference>
<keyword evidence="2" id="KW-0646">Protease inhibitor</keyword>
<protein>
    <submittedName>
        <fullName evidence="5">Uncharacterized protein</fullName>
    </submittedName>
</protein>
<dbReference type="PANTHER" id="PTHR33091:SF73">
    <property type="entry name" value="INHIBITOR OF TRYPSIN AND HAGEMAN FACTOR-LIKE"/>
    <property type="match status" value="1"/>
</dbReference>
<dbReference type="GO" id="GO:0004867">
    <property type="term" value="F:serine-type endopeptidase inhibitor activity"/>
    <property type="evidence" value="ECO:0007669"/>
    <property type="project" value="UniProtKB-KW"/>
</dbReference>
<dbReference type="Proteomes" id="UP001291623">
    <property type="component" value="Unassembled WGS sequence"/>
</dbReference>
<feature type="signal peptide" evidence="4">
    <location>
        <begin position="1"/>
        <end position="27"/>
    </location>
</feature>
<dbReference type="SUPFAM" id="SSF54654">
    <property type="entry name" value="CI-2 family of serine protease inhibitors"/>
    <property type="match status" value="1"/>
</dbReference>
<accession>A0AAE1RSJ2</accession>
<evidence type="ECO:0000256" key="1">
    <source>
        <dbReference type="ARBA" id="ARBA00008210"/>
    </source>
</evidence>
<dbReference type="InterPro" id="IPR036354">
    <property type="entry name" value="Prot_inh_pot1_sf"/>
</dbReference>
<comment type="similarity">
    <text evidence="1">Belongs to the protease inhibitor I13 (potato type I serine protease inhibitor) family.</text>
</comment>
<evidence type="ECO:0000256" key="3">
    <source>
        <dbReference type="ARBA" id="ARBA00022900"/>
    </source>
</evidence>
<dbReference type="AlphaFoldDB" id="A0AAE1RSJ2"/>
<feature type="chain" id="PRO_5042089940" evidence="4">
    <location>
        <begin position="28"/>
        <end position="128"/>
    </location>
</feature>
<dbReference type="InterPro" id="IPR000864">
    <property type="entry name" value="Prot_inh_pot1"/>
</dbReference>
<dbReference type="GO" id="GO:0009611">
    <property type="term" value="P:response to wounding"/>
    <property type="evidence" value="ECO:0007669"/>
    <property type="project" value="InterPro"/>
</dbReference>
<sequence>MEGKTMVKLSNVVAFLLLASLFQPLTARDLVLKLSDEIEVLRLIPLANENQVKELDDSEPLCPGKQSWPELVGQQAFTAQEIIQKENPIVKEVEIIVPVMPVTGDFVCGRVRVYVNFQLIVVQTPRMG</sequence>
<name>A0AAE1RSJ2_9SOLA</name>
<dbReference type="Pfam" id="PF00280">
    <property type="entry name" value="potato_inhibit"/>
    <property type="match status" value="1"/>
</dbReference>
<organism evidence="5 6">
    <name type="scientific">Anisodus tanguticus</name>
    <dbReference type="NCBI Taxonomy" id="243964"/>
    <lineage>
        <taxon>Eukaryota</taxon>
        <taxon>Viridiplantae</taxon>
        <taxon>Streptophyta</taxon>
        <taxon>Embryophyta</taxon>
        <taxon>Tracheophyta</taxon>
        <taxon>Spermatophyta</taxon>
        <taxon>Magnoliopsida</taxon>
        <taxon>eudicotyledons</taxon>
        <taxon>Gunneridae</taxon>
        <taxon>Pentapetalae</taxon>
        <taxon>asterids</taxon>
        <taxon>lamiids</taxon>
        <taxon>Solanales</taxon>
        <taxon>Solanaceae</taxon>
        <taxon>Solanoideae</taxon>
        <taxon>Hyoscyameae</taxon>
        <taxon>Anisodus</taxon>
    </lineage>
</organism>
<evidence type="ECO:0000313" key="5">
    <source>
        <dbReference type="EMBL" id="KAK4357061.1"/>
    </source>
</evidence>
<evidence type="ECO:0000256" key="4">
    <source>
        <dbReference type="SAM" id="SignalP"/>
    </source>
</evidence>
<proteinExistence type="inferred from homology"/>
<keyword evidence="6" id="KW-1185">Reference proteome</keyword>
<dbReference type="EMBL" id="JAVYJV010000012">
    <property type="protein sequence ID" value="KAK4357061.1"/>
    <property type="molecule type" value="Genomic_DNA"/>
</dbReference>
<evidence type="ECO:0000313" key="6">
    <source>
        <dbReference type="Proteomes" id="UP001291623"/>
    </source>
</evidence>
<dbReference type="PANTHER" id="PTHR33091">
    <property type="entry name" value="PROTEIN, PUTATIVE, EXPRESSED-RELATED"/>
    <property type="match status" value="1"/>
</dbReference>
<keyword evidence="3" id="KW-0722">Serine protease inhibitor</keyword>
<evidence type="ECO:0000256" key="2">
    <source>
        <dbReference type="ARBA" id="ARBA00022690"/>
    </source>
</evidence>
<dbReference type="PROSITE" id="PS00285">
    <property type="entry name" value="POTATO_INHIBITOR"/>
    <property type="match status" value="1"/>
</dbReference>
<reference evidence="5" key="1">
    <citation type="submission" date="2023-12" db="EMBL/GenBank/DDBJ databases">
        <title>Genome assembly of Anisodus tanguticus.</title>
        <authorList>
            <person name="Wang Y.-J."/>
        </authorList>
    </citation>
    <scope>NUCLEOTIDE SEQUENCE</scope>
    <source>
        <strain evidence="5">KB-2021</strain>
        <tissue evidence="5">Leaf</tissue>
    </source>
</reference>
<gene>
    <name evidence="5" type="ORF">RND71_022671</name>
</gene>
<comment type="caution">
    <text evidence="5">The sequence shown here is derived from an EMBL/GenBank/DDBJ whole genome shotgun (WGS) entry which is preliminary data.</text>
</comment>